<proteinExistence type="inferred from homology"/>
<dbReference type="PANTHER" id="PTHR22911">
    <property type="entry name" value="ACYL-MALONYL CONDENSING ENZYME-RELATED"/>
    <property type="match status" value="1"/>
</dbReference>
<dbReference type="InterPro" id="IPR000620">
    <property type="entry name" value="EamA_dom"/>
</dbReference>
<evidence type="ECO:0000256" key="1">
    <source>
        <dbReference type="ARBA" id="ARBA00004141"/>
    </source>
</evidence>
<dbReference type="OrthoDB" id="8478503at2"/>
<reference evidence="7 8" key="1">
    <citation type="submission" date="2017-01" db="EMBL/GenBank/DDBJ databases">
        <title>Genomic analysis of Xuhuaishuia manganoxidans DY6-4.</title>
        <authorList>
            <person name="Wang X."/>
        </authorList>
    </citation>
    <scope>NUCLEOTIDE SEQUENCE [LARGE SCALE GENOMIC DNA]</scope>
    <source>
        <strain evidence="7 8">DY6-4</strain>
    </source>
</reference>
<feature type="domain" description="EamA" evidence="6">
    <location>
        <begin position="152"/>
        <end position="279"/>
    </location>
</feature>
<evidence type="ECO:0000256" key="5">
    <source>
        <dbReference type="ARBA" id="ARBA00023136"/>
    </source>
</evidence>
<protein>
    <submittedName>
        <fullName evidence="7">EamA family transporter</fullName>
    </submittedName>
</protein>
<dbReference type="AlphaFoldDB" id="A0A1U7DIS7"/>
<accession>A0A1U7DIS7</accession>
<keyword evidence="8" id="KW-1185">Reference proteome</keyword>
<feature type="domain" description="EamA" evidence="6">
    <location>
        <begin position="5"/>
        <end position="137"/>
    </location>
</feature>
<keyword evidence="4" id="KW-1133">Transmembrane helix</keyword>
<keyword evidence="5" id="KW-0472">Membrane</keyword>
<evidence type="ECO:0000256" key="3">
    <source>
        <dbReference type="ARBA" id="ARBA00022692"/>
    </source>
</evidence>
<dbReference type="SUPFAM" id="SSF103481">
    <property type="entry name" value="Multidrug resistance efflux transporter EmrE"/>
    <property type="match status" value="2"/>
</dbReference>
<evidence type="ECO:0000313" key="8">
    <source>
        <dbReference type="Proteomes" id="UP000187266"/>
    </source>
</evidence>
<dbReference type="Pfam" id="PF00892">
    <property type="entry name" value="EamA"/>
    <property type="match status" value="2"/>
</dbReference>
<evidence type="ECO:0000256" key="4">
    <source>
        <dbReference type="ARBA" id="ARBA00022989"/>
    </source>
</evidence>
<dbReference type="RefSeq" id="WP_076979921.1">
    <property type="nucleotide sequence ID" value="NZ_CP019124.1"/>
</dbReference>
<comment type="subcellular location">
    <subcellularLocation>
        <location evidence="1">Membrane</location>
        <topology evidence="1">Multi-pass membrane protein</topology>
    </subcellularLocation>
</comment>
<dbReference type="InterPro" id="IPR037185">
    <property type="entry name" value="EmrE-like"/>
</dbReference>
<dbReference type="EMBL" id="CP019124">
    <property type="protein sequence ID" value="APX89900.1"/>
    <property type="molecule type" value="Genomic_DNA"/>
</dbReference>
<organism evidence="7 8">
    <name type="scientific">Brevirhabdus pacifica</name>
    <dbReference type="NCBI Taxonomy" id="1267768"/>
    <lineage>
        <taxon>Bacteria</taxon>
        <taxon>Pseudomonadati</taxon>
        <taxon>Pseudomonadota</taxon>
        <taxon>Alphaproteobacteria</taxon>
        <taxon>Rhodobacterales</taxon>
        <taxon>Paracoccaceae</taxon>
        <taxon>Brevirhabdus</taxon>
    </lineage>
</organism>
<dbReference type="Proteomes" id="UP000187266">
    <property type="component" value="Chromosome"/>
</dbReference>
<dbReference type="PANTHER" id="PTHR22911:SF6">
    <property type="entry name" value="SOLUTE CARRIER FAMILY 35 MEMBER G1"/>
    <property type="match status" value="1"/>
</dbReference>
<accession>A0A2M9DBM1</accession>
<keyword evidence="3" id="KW-0812">Transmembrane</keyword>
<gene>
    <name evidence="7" type="ORF">BV394_09390</name>
</gene>
<dbReference type="GO" id="GO:0016020">
    <property type="term" value="C:membrane"/>
    <property type="evidence" value="ECO:0007669"/>
    <property type="project" value="UniProtKB-SubCell"/>
</dbReference>
<dbReference type="STRING" id="1267768.BV394_09390"/>
<comment type="similarity">
    <text evidence="2">Belongs to the drug/metabolite transporter (DMT) superfamily. 10 TMS drug/metabolite exporter (DME) (TC 2.A.7.3) family.</text>
</comment>
<sequence>MQPVRGIIMMILAMSVFVVMSALVKAADRIPAGEALFFRAATGLPFIAGWLLMRGTLARDLATKNWKAHAWRGLFGTAGMGLTFTGLKLLPLPEVTALQFATPILIVILAALLLGERLRLIRLSAVGVGLLGVVLIMWPRLDLSDTSSQGTLGVMVMLGSALSAAFAQIFIKSMAGGERTIAIVFYFSLTATVASLLTIPWGWVMPTPTEFALLLSAGALGAVGQLMLTGAYRHADASVLAPFTYVSIVWSLLIGYLVFAELPTMPMLAGALLVMGSGVAIVLRERQLGLRRTAQRKLGAKQNW</sequence>
<evidence type="ECO:0000313" key="7">
    <source>
        <dbReference type="EMBL" id="APX89900.1"/>
    </source>
</evidence>
<name>A0A1U7DIS7_9RHOB</name>
<evidence type="ECO:0000259" key="6">
    <source>
        <dbReference type="Pfam" id="PF00892"/>
    </source>
</evidence>
<evidence type="ECO:0000256" key="2">
    <source>
        <dbReference type="ARBA" id="ARBA00009853"/>
    </source>
</evidence>